<dbReference type="SUPFAM" id="SSF50331">
    <property type="entry name" value="MOP-like"/>
    <property type="match status" value="1"/>
</dbReference>
<dbReference type="PROSITE" id="PS50893">
    <property type="entry name" value="ABC_TRANSPORTER_2"/>
    <property type="match status" value="1"/>
</dbReference>
<dbReference type="GO" id="GO:0015689">
    <property type="term" value="P:molybdate ion transport"/>
    <property type="evidence" value="ECO:0007669"/>
    <property type="project" value="InterPro"/>
</dbReference>
<proteinExistence type="inferred from homology"/>
<dbReference type="PANTHER" id="PTHR42781">
    <property type="entry name" value="SPERMIDINE/PUTRESCINE IMPORT ATP-BINDING PROTEIN POTA"/>
    <property type="match status" value="1"/>
</dbReference>
<dbReference type="InterPro" id="IPR050093">
    <property type="entry name" value="ABC_SmlMolc_Importer"/>
</dbReference>
<evidence type="ECO:0000256" key="2">
    <source>
        <dbReference type="ARBA" id="ARBA00022448"/>
    </source>
</evidence>
<feature type="domain" description="ABC transporter" evidence="11">
    <location>
        <begin position="2"/>
        <end position="235"/>
    </location>
</feature>
<comment type="subcellular location">
    <subcellularLocation>
        <location evidence="1">Cell membrane</location>
        <topology evidence="1">Peripheral membrane protein</topology>
    </subcellularLocation>
</comment>
<sequence>MIEIEHVSKSFGEKTVLKDVNAAIQDGEIFAIIGPSGSGKSTLLRMINLLEVPDGGRIVVDGTDIHAERRRTLEIRRMMAMVFQKPAAFNESVYDNIAVGLRMRHVPEREIQTKIVDALEVIGLSGYEKRRAKTLSGGEMQRVALARALVTDPAVLLMDEPTANLDPVATATIEDLVLRINREFGQTVVISTHDMLQGQRLAHRIGVLMDGVFSQVGTPREVFALPKNKHVARFVGIENIVSGRIARMSEGVAEIETDFGTTISAVTPLSPGTRVSVCIKPEEITLHLAEYPHTSARNALGGKVARMTAFGPLMRLVVDCGIPISVLITWKSAEEMGLSEGSRVRISFKASAAHVVEDTGA</sequence>
<evidence type="ECO:0000256" key="1">
    <source>
        <dbReference type="ARBA" id="ARBA00004202"/>
    </source>
</evidence>
<dbReference type="GO" id="GO:0005886">
    <property type="term" value="C:plasma membrane"/>
    <property type="evidence" value="ECO:0007669"/>
    <property type="project" value="UniProtKB-SubCell"/>
</dbReference>
<evidence type="ECO:0000256" key="3">
    <source>
        <dbReference type="ARBA" id="ARBA00022505"/>
    </source>
</evidence>
<evidence type="ECO:0000256" key="6">
    <source>
        <dbReference type="ARBA" id="ARBA00038307"/>
    </source>
</evidence>
<keyword evidence="14" id="KW-1185">Reference proteome</keyword>
<keyword evidence="4" id="KW-0547">Nucleotide-binding</keyword>
<evidence type="ECO:0000259" key="12">
    <source>
        <dbReference type="PROSITE" id="PS51866"/>
    </source>
</evidence>
<organism evidence="13 14">
    <name type="scientific">Methanofollis tationis</name>
    <dbReference type="NCBI Taxonomy" id="81417"/>
    <lineage>
        <taxon>Archaea</taxon>
        <taxon>Methanobacteriati</taxon>
        <taxon>Methanobacteriota</taxon>
        <taxon>Stenosarchaea group</taxon>
        <taxon>Methanomicrobia</taxon>
        <taxon>Methanomicrobiales</taxon>
        <taxon>Methanomicrobiaceae</taxon>
        <taxon>Methanofollis</taxon>
    </lineage>
</organism>
<evidence type="ECO:0000256" key="10">
    <source>
        <dbReference type="ARBA" id="ARBA00047936"/>
    </source>
</evidence>
<dbReference type="SUPFAM" id="SSF52540">
    <property type="entry name" value="P-loop containing nucleoside triphosphate hydrolases"/>
    <property type="match status" value="1"/>
</dbReference>
<dbReference type="GO" id="GO:0016887">
    <property type="term" value="F:ATP hydrolysis activity"/>
    <property type="evidence" value="ECO:0007669"/>
    <property type="project" value="InterPro"/>
</dbReference>
<evidence type="ECO:0000256" key="4">
    <source>
        <dbReference type="ARBA" id="ARBA00022741"/>
    </source>
</evidence>
<dbReference type="InterPro" id="IPR005116">
    <property type="entry name" value="Transp-assoc_OB_typ1"/>
</dbReference>
<evidence type="ECO:0000259" key="11">
    <source>
        <dbReference type="PROSITE" id="PS50893"/>
    </source>
</evidence>
<comment type="caution">
    <text evidence="13">The sequence shown here is derived from an EMBL/GenBank/DDBJ whole genome shotgun (WGS) entry which is preliminary data.</text>
</comment>
<dbReference type="GO" id="GO:0005524">
    <property type="term" value="F:ATP binding"/>
    <property type="evidence" value="ECO:0007669"/>
    <property type="project" value="UniProtKB-KW"/>
</dbReference>
<evidence type="ECO:0000313" key="14">
    <source>
        <dbReference type="Proteomes" id="UP000570823"/>
    </source>
</evidence>
<keyword evidence="2" id="KW-0813">Transport</keyword>
<dbReference type="InterPro" id="IPR003439">
    <property type="entry name" value="ABC_transporter-like_ATP-bd"/>
</dbReference>
<dbReference type="InterPro" id="IPR027417">
    <property type="entry name" value="P-loop_NTPase"/>
</dbReference>
<dbReference type="InterPro" id="IPR004606">
    <property type="entry name" value="Mop_domain"/>
</dbReference>
<dbReference type="InterPro" id="IPR003593">
    <property type="entry name" value="AAA+_ATPase"/>
</dbReference>
<evidence type="ECO:0000256" key="7">
    <source>
        <dbReference type="ARBA" id="ARBA00038781"/>
    </source>
</evidence>
<dbReference type="EMBL" id="JABXWR010000001">
    <property type="protein sequence ID" value="NVO66544.1"/>
    <property type="molecule type" value="Genomic_DNA"/>
</dbReference>
<evidence type="ECO:0000313" key="13">
    <source>
        <dbReference type="EMBL" id="NVO66544.1"/>
    </source>
</evidence>
<dbReference type="InterPro" id="IPR017871">
    <property type="entry name" value="ABC_transporter-like_CS"/>
</dbReference>
<dbReference type="Proteomes" id="UP000570823">
    <property type="component" value="Unassembled WGS sequence"/>
</dbReference>
<dbReference type="GO" id="GO:0035435">
    <property type="term" value="P:phosphate ion transmembrane transport"/>
    <property type="evidence" value="ECO:0007669"/>
    <property type="project" value="InterPro"/>
</dbReference>
<evidence type="ECO:0000256" key="5">
    <source>
        <dbReference type="ARBA" id="ARBA00022840"/>
    </source>
</evidence>
<name>A0A7K4HMR9_9EURY</name>
<comment type="similarity">
    <text evidence="6">Belongs to the ABC transporter superfamily. Sulfate/tungstate importer (TC 3.A.1.6) family.</text>
</comment>
<dbReference type="PANTHER" id="PTHR42781:SF9">
    <property type="entry name" value="AMINO ACID ABC TRANSPORTER, ATP-BINDING PROTEIN-RELATED"/>
    <property type="match status" value="1"/>
</dbReference>
<dbReference type="PROSITE" id="PS00211">
    <property type="entry name" value="ABC_TRANSPORTER_1"/>
    <property type="match status" value="1"/>
</dbReference>
<dbReference type="Pfam" id="PF00005">
    <property type="entry name" value="ABC_tran"/>
    <property type="match status" value="1"/>
</dbReference>
<accession>A0A7K4HMR9</accession>
<dbReference type="GO" id="GO:0005315">
    <property type="term" value="F:phosphate transmembrane transporter activity"/>
    <property type="evidence" value="ECO:0007669"/>
    <property type="project" value="InterPro"/>
</dbReference>
<keyword evidence="3" id="KW-0500">Molybdenum</keyword>
<reference evidence="13 14" key="1">
    <citation type="submission" date="2020-06" db="EMBL/GenBank/DDBJ databases">
        <title>Methanofollis fontis sp. nov., a methanogen isolated from marine sediments near a cold seep at Four-Way Closure Ridge offshore southwestern Taiwan.</title>
        <authorList>
            <person name="Chen S.-C."/>
            <person name="Teng N.-H."/>
            <person name="Lin Y.-S."/>
            <person name="Lai M.-C."/>
            <person name="Chen H.-H."/>
            <person name="Wang C.-C."/>
        </authorList>
    </citation>
    <scope>NUCLEOTIDE SEQUENCE [LARGE SCALE GENOMIC DNA]</scope>
    <source>
        <strain evidence="13 14">DSM 2702</strain>
    </source>
</reference>
<dbReference type="EC" id="7.3.2.6" evidence="8"/>
<comment type="subunit">
    <text evidence="7">The complex is composed of two ATP-binding proteins (WtpC), two transmembrane proteins (WtpB) and a solute-binding protein (WtpA).</text>
</comment>
<dbReference type="Gene3D" id="3.40.50.300">
    <property type="entry name" value="P-loop containing nucleotide triphosphate hydrolases"/>
    <property type="match status" value="1"/>
</dbReference>
<dbReference type="RefSeq" id="WP_176788228.1">
    <property type="nucleotide sequence ID" value="NZ_JABXWR010000001.1"/>
</dbReference>
<dbReference type="AlphaFoldDB" id="A0A7K4HMR9"/>
<gene>
    <name evidence="13" type="ORF">HWN36_04305</name>
</gene>
<dbReference type="OrthoDB" id="31298at2157"/>
<evidence type="ECO:0000256" key="9">
    <source>
        <dbReference type="ARBA" id="ARBA00041133"/>
    </source>
</evidence>
<dbReference type="CDD" id="cd03260">
    <property type="entry name" value="ABC_PstB_phosphate_transporter"/>
    <property type="match status" value="1"/>
</dbReference>
<dbReference type="InterPro" id="IPR008995">
    <property type="entry name" value="Mo/tungstate-bd_C_term_dom"/>
</dbReference>
<dbReference type="Pfam" id="PF03459">
    <property type="entry name" value="TOBE"/>
    <property type="match status" value="1"/>
</dbReference>
<dbReference type="SMART" id="SM00382">
    <property type="entry name" value="AAA"/>
    <property type="match status" value="1"/>
</dbReference>
<dbReference type="InterPro" id="IPR005670">
    <property type="entry name" value="PstB-like"/>
</dbReference>
<dbReference type="Gene3D" id="2.40.50.100">
    <property type="match status" value="1"/>
</dbReference>
<comment type="catalytic activity">
    <reaction evidence="10">
        <text>tungstate(in) + ATP + H2O = tungstate(out) + ADP + phosphate + H(+)</text>
        <dbReference type="Rhea" id="RHEA:35027"/>
        <dbReference type="ChEBI" id="CHEBI:15377"/>
        <dbReference type="ChEBI" id="CHEBI:15378"/>
        <dbReference type="ChEBI" id="CHEBI:30616"/>
        <dbReference type="ChEBI" id="CHEBI:43474"/>
        <dbReference type="ChEBI" id="CHEBI:46502"/>
        <dbReference type="ChEBI" id="CHEBI:456216"/>
        <dbReference type="EC" id="7.3.2.6"/>
    </reaction>
</comment>
<feature type="domain" description="Mop" evidence="12">
    <location>
        <begin position="293"/>
        <end position="357"/>
    </location>
</feature>
<protein>
    <recommendedName>
        <fullName evidence="9">Molybdate/tungstate import ATP-binding protein WtpC</fullName>
        <ecNumber evidence="8">7.3.2.6</ecNumber>
    </recommendedName>
</protein>
<keyword evidence="5 13" id="KW-0067">ATP-binding</keyword>
<dbReference type="GO" id="GO:1901238">
    <property type="term" value="F:ABC-type tungstate transporter activity"/>
    <property type="evidence" value="ECO:0007669"/>
    <property type="project" value="UniProtKB-EC"/>
</dbReference>
<evidence type="ECO:0000256" key="8">
    <source>
        <dbReference type="ARBA" id="ARBA00039025"/>
    </source>
</evidence>
<dbReference type="PROSITE" id="PS51866">
    <property type="entry name" value="MOP"/>
    <property type="match status" value="1"/>
</dbReference>